<dbReference type="InterPro" id="IPR039537">
    <property type="entry name" value="Retrotran_Ty1/copia-like"/>
</dbReference>
<accession>A0A371H374</accession>
<keyword evidence="2" id="KW-1185">Reference proteome</keyword>
<dbReference type="GO" id="GO:0003676">
    <property type="term" value="F:nucleic acid binding"/>
    <property type="evidence" value="ECO:0007669"/>
    <property type="project" value="InterPro"/>
</dbReference>
<dbReference type="Proteomes" id="UP000257109">
    <property type="component" value="Unassembled WGS sequence"/>
</dbReference>
<name>A0A371H374_MUCPR</name>
<dbReference type="PANTHER" id="PTHR42648:SF26">
    <property type="entry name" value="INTEGRASE CATALYTIC DOMAIN-CONTAINING PROTEIN"/>
    <property type="match status" value="1"/>
</dbReference>
<gene>
    <name evidence="1" type="ORF">CR513_19978</name>
</gene>
<reference evidence="1" key="1">
    <citation type="submission" date="2018-05" db="EMBL/GenBank/DDBJ databases">
        <title>Draft genome of Mucuna pruriens seed.</title>
        <authorList>
            <person name="Nnadi N.E."/>
            <person name="Vos R."/>
            <person name="Hasami M.H."/>
            <person name="Devisetty U.K."/>
            <person name="Aguiy J.C."/>
        </authorList>
    </citation>
    <scope>NUCLEOTIDE SEQUENCE [LARGE SCALE GENOMIC DNA]</scope>
    <source>
        <strain evidence="1">JCA_2017</strain>
    </source>
</reference>
<protein>
    <recommendedName>
        <fullName evidence="3">Integrase catalytic domain-containing protein</fullName>
    </recommendedName>
</protein>
<dbReference type="AlphaFoldDB" id="A0A371H374"/>
<evidence type="ECO:0000313" key="1">
    <source>
        <dbReference type="EMBL" id="RDX97272.1"/>
    </source>
</evidence>
<dbReference type="PANTHER" id="PTHR42648">
    <property type="entry name" value="TRANSPOSASE, PUTATIVE-RELATED"/>
    <property type="match status" value="1"/>
</dbReference>
<dbReference type="InterPro" id="IPR012337">
    <property type="entry name" value="RNaseH-like_sf"/>
</dbReference>
<dbReference type="Gene3D" id="3.30.420.10">
    <property type="entry name" value="Ribonuclease H-like superfamily/Ribonuclease H"/>
    <property type="match status" value="1"/>
</dbReference>
<dbReference type="OrthoDB" id="1436019at2759"/>
<proteinExistence type="predicted"/>
<dbReference type="STRING" id="157652.A0A371H374"/>
<dbReference type="SUPFAM" id="SSF53098">
    <property type="entry name" value="Ribonuclease H-like"/>
    <property type="match status" value="1"/>
</dbReference>
<sequence>MLFVPSMMKNLLSVRQFAKDNSIYFEFHASFYLVKSHDTHEVLLKGSVGLDGLYQFPSLLQRLSTTNLQLSLNPSILHNPLIHTIIVPSLSFSTWHSRLDHPSVDAQHICNFPLLNKNINDFCPSCCLGKAHQLPSTISTTVYNKLLELIYSDVWGPHLLTFVDGFTYCVTFFMHALASLGFVSSKSTLQIDWGGEYKAFTNYLTQYEIIHHVICPHTHKRNRVVERKHHHVVELGLTLLAHATLLFKFLDYAFSTNVYLIKRLPTSSIHFAIPYHKLFDQLTYYNFFKIFGCACFSLMHRYNKNKL</sequence>
<evidence type="ECO:0000313" key="2">
    <source>
        <dbReference type="Proteomes" id="UP000257109"/>
    </source>
</evidence>
<evidence type="ECO:0008006" key="3">
    <source>
        <dbReference type="Google" id="ProtNLM"/>
    </source>
</evidence>
<comment type="caution">
    <text evidence="1">The sequence shown here is derived from an EMBL/GenBank/DDBJ whole genome shotgun (WGS) entry which is preliminary data.</text>
</comment>
<dbReference type="InterPro" id="IPR036397">
    <property type="entry name" value="RNaseH_sf"/>
</dbReference>
<feature type="non-terminal residue" evidence="1">
    <location>
        <position position="1"/>
    </location>
</feature>
<organism evidence="1 2">
    <name type="scientific">Mucuna pruriens</name>
    <name type="common">Velvet bean</name>
    <name type="synonym">Dolichos pruriens</name>
    <dbReference type="NCBI Taxonomy" id="157652"/>
    <lineage>
        <taxon>Eukaryota</taxon>
        <taxon>Viridiplantae</taxon>
        <taxon>Streptophyta</taxon>
        <taxon>Embryophyta</taxon>
        <taxon>Tracheophyta</taxon>
        <taxon>Spermatophyta</taxon>
        <taxon>Magnoliopsida</taxon>
        <taxon>eudicotyledons</taxon>
        <taxon>Gunneridae</taxon>
        <taxon>Pentapetalae</taxon>
        <taxon>rosids</taxon>
        <taxon>fabids</taxon>
        <taxon>Fabales</taxon>
        <taxon>Fabaceae</taxon>
        <taxon>Papilionoideae</taxon>
        <taxon>50 kb inversion clade</taxon>
        <taxon>NPAAA clade</taxon>
        <taxon>indigoferoid/millettioid clade</taxon>
        <taxon>Phaseoleae</taxon>
        <taxon>Mucuna</taxon>
    </lineage>
</organism>
<dbReference type="EMBL" id="QJKJ01003695">
    <property type="protein sequence ID" value="RDX97272.1"/>
    <property type="molecule type" value="Genomic_DNA"/>
</dbReference>